<dbReference type="PANTHER" id="PTHR33990">
    <property type="entry name" value="PROTEIN YJDN-RELATED"/>
    <property type="match status" value="1"/>
</dbReference>
<organism evidence="2 3">
    <name type="scientific">Nitrosomonas communis</name>
    <dbReference type="NCBI Taxonomy" id="44574"/>
    <lineage>
        <taxon>Bacteria</taxon>
        <taxon>Pseudomonadati</taxon>
        <taxon>Pseudomonadota</taxon>
        <taxon>Betaproteobacteria</taxon>
        <taxon>Nitrosomonadales</taxon>
        <taxon>Nitrosomonadaceae</taxon>
        <taxon>Nitrosomonas</taxon>
    </lineage>
</organism>
<dbReference type="RefSeq" id="WP_256211940.1">
    <property type="nucleotide sequence ID" value="NZ_FOUB01000013.1"/>
</dbReference>
<proteinExistence type="predicted"/>
<dbReference type="EMBL" id="FOUB01000013">
    <property type="protein sequence ID" value="SFM11515.1"/>
    <property type="molecule type" value="Genomic_DNA"/>
</dbReference>
<feature type="domain" description="PhnB-like" evidence="1">
    <location>
        <begin position="4"/>
        <end position="106"/>
    </location>
</feature>
<dbReference type="AlphaFoldDB" id="A0A1I4N7Z1"/>
<evidence type="ECO:0000313" key="2">
    <source>
        <dbReference type="EMBL" id="SFM11515.1"/>
    </source>
</evidence>
<dbReference type="InterPro" id="IPR029068">
    <property type="entry name" value="Glyas_Bleomycin-R_OHBP_Dase"/>
</dbReference>
<accession>A0A1I4N7Z1</accession>
<dbReference type="GO" id="GO:0008168">
    <property type="term" value="F:methyltransferase activity"/>
    <property type="evidence" value="ECO:0007669"/>
    <property type="project" value="UniProtKB-KW"/>
</dbReference>
<dbReference type="InterPro" id="IPR009725">
    <property type="entry name" value="3_dmu_93_MTrfase"/>
</dbReference>
<evidence type="ECO:0000259" key="1">
    <source>
        <dbReference type="Pfam" id="PF06983"/>
    </source>
</evidence>
<dbReference type="Gene3D" id="3.10.180.10">
    <property type="entry name" value="2,3-Dihydroxybiphenyl 1,2-Dioxygenase, domain 1"/>
    <property type="match status" value="1"/>
</dbReference>
<evidence type="ECO:0000313" key="3">
    <source>
        <dbReference type="Proteomes" id="UP000183287"/>
    </source>
</evidence>
<sequence length="176" mass="19977">MVRQGAKKAAEFYTSVFKNARIKSTTTLHDMPSGTVEVVTFELFGQEFMAISAGPLFKFNESILFVVKCDTQEEIDFYWQRLTSEGGQEVECGWLKDTYGLSWQIVPTVMDEMMQSKDPAKLARLTQTFLKMKKFDIATLQKAYDENNSISKSKLILSASPCHIIYTVCGSPSRHF</sequence>
<dbReference type="PANTHER" id="PTHR33990:SF2">
    <property type="entry name" value="PHNB-LIKE DOMAIN-CONTAINING PROTEIN"/>
    <property type="match status" value="1"/>
</dbReference>
<dbReference type="CDD" id="cd06588">
    <property type="entry name" value="PhnB_like"/>
    <property type="match status" value="1"/>
</dbReference>
<keyword evidence="2" id="KW-0830">Ubiquinone</keyword>
<dbReference type="InterPro" id="IPR028973">
    <property type="entry name" value="PhnB-like"/>
</dbReference>
<dbReference type="SUPFAM" id="SSF54593">
    <property type="entry name" value="Glyoxalase/Bleomycin resistance protein/Dihydroxybiphenyl dioxygenase"/>
    <property type="match status" value="1"/>
</dbReference>
<dbReference type="Proteomes" id="UP000183287">
    <property type="component" value="Unassembled WGS sequence"/>
</dbReference>
<reference evidence="3" key="1">
    <citation type="submission" date="2016-10" db="EMBL/GenBank/DDBJ databases">
        <authorList>
            <person name="Varghese N."/>
            <person name="Submissions S."/>
        </authorList>
    </citation>
    <scope>NUCLEOTIDE SEQUENCE [LARGE SCALE GENOMIC DNA]</scope>
    <source>
        <strain evidence="3">Nm44</strain>
    </source>
</reference>
<keyword evidence="3" id="KW-1185">Reference proteome</keyword>
<keyword evidence="2" id="KW-0808">Transferase</keyword>
<gene>
    <name evidence="2" type="ORF">SAMN05421863_101368</name>
</gene>
<protein>
    <submittedName>
        <fullName evidence="2">Glyoxalase superfamily enzyme, possibly 3-demethylubiquinone-9 3-methyltransferase</fullName>
    </submittedName>
</protein>
<keyword evidence="2" id="KW-0489">Methyltransferase</keyword>
<dbReference type="Pfam" id="PF06983">
    <property type="entry name" value="3-dmu-9_3-mt"/>
    <property type="match status" value="1"/>
</dbReference>
<dbReference type="GO" id="GO:0032259">
    <property type="term" value="P:methylation"/>
    <property type="evidence" value="ECO:0007669"/>
    <property type="project" value="UniProtKB-KW"/>
</dbReference>
<dbReference type="PIRSF" id="PIRSF021700">
    <property type="entry name" value="3_dmu_93_MTrfase"/>
    <property type="match status" value="1"/>
</dbReference>
<name>A0A1I4N7Z1_9PROT</name>